<dbReference type="SUPFAM" id="SSF53850">
    <property type="entry name" value="Periplasmic binding protein-like II"/>
    <property type="match status" value="1"/>
</dbReference>
<name>A0A0K2SGW0_LIMPI</name>
<dbReference type="PANTHER" id="PTHR42928">
    <property type="entry name" value="TRICARBOXYLATE-BINDING PROTEIN"/>
    <property type="match status" value="1"/>
</dbReference>
<reference evidence="4" key="2">
    <citation type="journal article" date="2016" name="Int. J. Syst. Evol. Microbiol.">
        <title>Complete genome sequence and cell structure of Limnochorda pilosa, a Gram-negative spore-former within the phylum Firmicutes.</title>
        <authorList>
            <person name="Watanabe M."/>
            <person name="Kojima H."/>
            <person name="Fukui M."/>
        </authorList>
    </citation>
    <scope>NUCLEOTIDE SEQUENCE [LARGE SCALE GENOMIC DNA]</scope>
    <source>
        <strain evidence="4">HC45</strain>
    </source>
</reference>
<dbReference type="Gene3D" id="3.40.190.150">
    <property type="entry name" value="Bordetella uptake gene, domain 1"/>
    <property type="match status" value="1"/>
</dbReference>
<dbReference type="STRING" id="1555112.LIP_0405"/>
<dbReference type="AlphaFoldDB" id="A0A0K2SGW0"/>
<proteinExistence type="inferred from homology"/>
<dbReference type="PANTHER" id="PTHR42928:SF3">
    <property type="entry name" value="UPF0065 PROTEIN YFLP"/>
    <property type="match status" value="1"/>
</dbReference>
<reference evidence="4" key="1">
    <citation type="submission" date="2015-07" db="EMBL/GenBank/DDBJ databases">
        <title>Complete genome sequence and phylogenetic analysis of Limnochorda pilosa.</title>
        <authorList>
            <person name="Watanabe M."/>
            <person name="Kojima H."/>
            <person name="Fukui M."/>
        </authorList>
    </citation>
    <scope>NUCLEOTIDE SEQUENCE [LARGE SCALE GENOMIC DNA]</scope>
    <source>
        <strain evidence="4">HC45</strain>
    </source>
</reference>
<dbReference type="InterPro" id="IPR005064">
    <property type="entry name" value="BUG"/>
</dbReference>
<accession>A0A0K2SGW0</accession>
<dbReference type="PIRSF" id="PIRSF017082">
    <property type="entry name" value="YflP"/>
    <property type="match status" value="1"/>
</dbReference>
<dbReference type="OrthoDB" id="8880247at2"/>
<dbReference type="CDD" id="cd07012">
    <property type="entry name" value="PBP2_Bug_TTT"/>
    <property type="match status" value="1"/>
</dbReference>
<evidence type="ECO:0000313" key="4">
    <source>
        <dbReference type="Proteomes" id="UP000065807"/>
    </source>
</evidence>
<evidence type="ECO:0000313" key="3">
    <source>
        <dbReference type="EMBL" id="BAS26262.1"/>
    </source>
</evidence>
<evidence type="ECO:0000256" key="2">
    <source>
        <dbReference type="SAM" id="SignalP"/>
    </source>
</evidence>
<protein>
    <submittedName>
        <fullName evidence="3">C4-dicarboxylate ABC transporter substrate-binding protein</fullName>
    </submittedName>
</protein>
<feature type="chain" id="PRO_5039163505" evidence="2">
    <location>
        <begin position="34"/>
        <end position="334"/>
    </location>
</feature>
<feature type="signal peptide" evidence="2">
    <location>
        <begin position="1"/>
        <end position="33"/>
    </location>
</feature>
<evidence type="ECO:0000256" key="1">
    <source>
        <dbReference type="ARBA" id="ARBA00006987"/>
    </source>
</evidence>
<sequence length="334" mass="34801">MRATSKRKLRSLVAACAVLTLAVPLLGWSPTLAQGAQPPKSVRIMAPASPGGGWDQTARFTQTVLREEGIVPGTVEVFNVPGAGGTIGLARLASTERGSGDLLMITGLVMVGAILTNQSAVTLAQTTPIARLTAEYEVIAVPANSPFQTLDDLIDAFRANPGAISWAGGSAGGVDHILVGLLAKEAGVDPDQINYIPFSGGGEALAAILGGHVSAGVTGYGEWAGQIEAGALRALAVSSAERIEGVDVPTLMEQGIELEIANWRGVVAPPGISAQARASLVAALDRMHATKRWQQILADHNWNDFYLSGDAFAKYLTAENERVEGVLREIGLVH</sequence>
<keyword evidence="2" id="KW-0732">Signal</keyword>
<dbReference type="Proteomes" id="UP000065807">
    <property type="component" value="Chromosome"/>
</dbReference>
<gene>
    <name evidence="3" type="ORF">LIP_0405</name>
</gene>
<dbReference type="Gene3D" id="3.40.190.10">
    <property type="entry name" value="Periplasmic binding protein-like II"/>
    <property type="match status" value="1"/>
</dbReference>
<organism evidence="3 4">
    <name type="scientific">Limnochorda pilosa</name>
    <dbReference type="NCBI Taxonomy" id="1555112"/>
    <lineage>
        <taxon>Bacteria</taxon>
        <taxon>Bacillati</taxon>
        <taxon>Bacillota</taxon>
        <taxon>Limnochordia</taxon>
        <taxon>Limnochordales</taxon>
        <taxon>Limnochordaceae</taxon>
        <taxon>Limnochorda</taxon>
    </lineage>
</organism>
<dbReference type="PATRIC" id="fig|1555112.3.peg.423"/>
<dbReference type="KEGG" id="lpil:LIP_0405"/>
<dbReference type="InterPro" id="IPR042100">
    <property type="entry name" value="Bug_dom1"/>
</dbReference>
<comment type="similarity">
    <text evidence="1">Belongs to the UPF0065 (bug) family.</text>
</comment>
<dbReference type="RefSeq" id="WP_068133622.1">
    <property type="nucleotide sequence ID" value="NZ_AP014924.1"/>
</dbReference>
<dbReference type="EMBL" id="AP014924">
    <property type="protein sequence ID" value="BAS26262.1"/>
    <property type="molecule type" value="Genomic_DNA"/>
</dbReference>
<dbReference type="Pfam" id="PF03401">
    <property type="entry name" value="TctC"/>
    <property type="match status" value="1"/>
</dbReference>
<keyword evidence="4" id="KW-1185">Reference proteome</keyword>